<dbReference type="Pfam" id="PF07884">
    <property type="entry name" value="VKOR"/>
    <property type="match status" value="1"/>
</dbReference>
<dbReference type="EMBL" id="JAIRAU010000005">
    <property type="protein sequence ID" value="MBZ5709310.1"/>
    <property type="molecule type" value="Genomic_DNA"/>
</dbReference>
<keyword evidence="9" id="KW-0676">Redox-active center</keyword>
<keyword evidence="6" id="KW-0560">Oxidoreductase</keyword>
<evidence type="ECO:0000313" key="13">
    <source>
        <dbReference type="Proteomes" id="UP001139031"/>
    </source>
</evidence>
<reference evidence="12" key="1">
    <citation type="submission" date="2021-08" db="EMBL/GenBank/DDBJ databases">
        <authorList>
            <person name="Stevens D.C."/>
        </authorList>
    </citation>
    <scope>NUCLEOTIDE SEQUENCE</scope>
    <source>
        <strain evidence="12">DSM 53165</strain>
    </source>
</reference>
<comment type="caution">
    <text evidence="12">The sequence shown here is derived from an EMBL/GenBank/DDBJ whole genome shotgun (WGS) entry which is preliminary data.</text>
</comment>
<dbReference type="PANTHER" id="PTHR34573">
    <property type="entry name" value="VKC DOMAIN-CONTAINING PROTEIN"/>
    <property type="match status" value="1"/>
</dbReference>
<dbReference type="InterPro" id="IPR044698">
    <property type="entry name" value="VKOR/LTO1"/>
</dbReference>
<dbReference type="SMART" id="SM00756">
    <property type="entry name" value="VKc"/>
    <property type="match status" value="1"/>
</dbReference>
<keyword evidence="3 10" id="KW-0812">Transmembrane</keyword>
<dbReference type="Gene3D" id="3.40.30.10">
    <property type="entry name" value="Glutaredoxin"/>
    <property type="match status" value="1"/>
</dbReference>
<evidence type="ECO:0000256" key="3">
    <source>
        <dbReference type="ARBA" id="ARBA00022692"/>
    </source>
</evidence>
<evidence type="ECO:0000259" key="11">
    <source>
        <dbReference type="SMART" id="SM00756"/>
    </source>
</evidence>
<sequence>MHPVPEPERRLSAITGAVFFCLFSVLGVLVSGFLTIVKFRSAVQCDESFLSACQLGSWFDCNTVLTSPWSTWFQVPISVFATAFYLAGLWLAARLLRSPDEHLPASRPLLLLFGWVGVLVIVPLAWYAAFEIGSFCTFCVLVYLVNLALFLAAWLANPRGPIRGLTSLAPTGDARPLPVFVTTVLFFSAALAVQMAIYLRNEVNVEVETQCIKEGGRLPNPALVLGAAKPEAEIALFVDFACPACRNEYLHWRDDIQAAGERYRLSLYHFPREGECLAGGTSFNPNSVHHHACRAARALECVERLKPGAGWAMADALFAAHDQYDGSLFTGAHLAEIAGTAGLVVDADNSQDPFFTCIEDDDAVLPRILEHARFALARGLTETPGTFFIFFHADGRPFEKIPLVKGTKRYLDVDDYIMRTREKVEDEIENGMTL</sequence>
<dbReference type="InterPro" id="IPR012932">
    <property type="entry name" value="VKOR"/>
</dbReference>
<feature type="transmembrane region" description="Helical" evidence="10">
    <location>
        <begin position="132"/>
        <end position="156"/>
    </location>
</feature>
<feature type="domain" description="Vitamin K epoxide reductase" evidence="11">
    <location>
        <begin position="13"/>
        <end position="157"/>
    </location>
</feature>
<dbReference type="Proteomes" id="UP001139031">
    <property type="component" value="Unassembled WGS sequence"/>
</dbReference>
<name>A0ABS7TM86_9BACT</name>
<evidence type="ECO:0000256" key="1">
    <source>
        <dbReference type="ARBA" id="ARBA00004141"/>
    </source>
</evidence>
<evidence type="ECO:0000256" key="4">
    <source>
        <dbReference type="ARBA" id="ARBA00022719"/>
    </source>
</evidence>
<keyword evidence="4" id="KW-0874">Quinone</keyword>
<evidence type="ECO:0000256" key="8">
    <source>
        <dbReference type="ARBA" id="ARBA00023157"/>
    </source>
</evidence>
<dbReference type="Gene3D" id="1.20.1440.130">
    <property type="entry name" value="VKOR domain"/>
    <property type="match status" value="1"/>
</dbReference>
<evidence type="ECO:0000313" key="12">
    <source>
        <dbReference type="EMBL" id="MBZ5709310.1"/>
    </source>
</evidence>
<accession>A0ABS7TM86</accession>
<evidence type="ECO:0000256" key="7">
    <source>
        <dbReference type="ARBA" id="ARBA00023136"/>
    </source>
</evidence>
<keyword evidence="13" id="KW-1185">Reference proteome</keyword>
<feature type="transmembrane region" description="Helical" evidence="10">
    <location>
        <begin position="177"/>
        <end position="199"/>
    </location>
</feature>
<proteinExistence type="inferred from homology"/>
<gene>
    <name evidence="12" type="ORF">K7C98_08550</name>
</gene>
<dbReference type="PANTHER" id="PTHR34573:SF1">
    <property type="entry name" value="VITAMIN K EPOXIDE REDUCTASE DOMAIN-CONTAINING PROTEIN"/>
    <property type="match status" value="1"/>
</dbReference>
<comment type="subcellular location">
    <subcellularLocation>
        <location evidence="1">Membrane</location>
        <topology evidence="1">Multi-pass membrane protein</topology>
    </subcellularLocation>
</comment>
<dbReference type="InterPro" id="IPR036249">
    <property type="entry name" value="Thioredoxin-like_sf"/>
</dbReference>
<evidence type="ECO:0000256" key="6">
    <source>
        <dbReference type="ARBA" id="ARBA00023002"/>
    </source>
</evidence>
<dbReference type="CDD" id="cd12916">
    <property type="entry name" value="VKOR_1"/>
    <property type="match status" value="1"/>
</dbReference>
<organism evidence="12 13">
    <name type="scientific">Nannocystis pusilla</name>
    <dbReference type="NCBI Taxonomy" id="889268"/>
    <lineage>
        <taxon>Bacteria</taxon>
        <taxon>Pseudomonadati</taxon>
        <taxon>Myxococcota</taxon>
        <taxon>Polyangia</taxon>
        <taxon>Nannocystales</taxon>
        <taxon>Nannocystaceae</taxon>
        <taxon>Nannocystis</taxon>
    </lineage>
</organism>
<dbReference type="CDD" id="cd02972">
    <property type="entry name" value="DsbA_family"/>
    <property type="match status" value="1"/>
</dbReference>
<dbReference type="SUPFAM" id="SSF52833">
    <property type="entry name" value="Thioredoxin-like"/>
    <property type="match status" value="1"/>
</dbReference>
<evidence type="ECO:0000256" key="5">
    <source>
        <dbReference type="ARBA" id="ARBA00022989"/>
    </source>
</evidence>
<evidence type="ECO:0000256" key="10">
    <source>
        <dbReference type="SAM" id="Phobius"/>
    </source>
</evidence>
<keyword evidence="5 10" id="KW-1133">Transmembrane helix</keyword>
<dbReference type="RefSeq" id="WP_224191087.1">
    <property type="nucleotide sequence ID" value="NZ_JAIRAU010000005.1"/>
</dbReference>
<comment type="similarity">
    <text evidence="2">Belongs to the VKOR family.</text>
</comment>
<feature type="transmembrane region" description="Helical" evidence="10">
    <location>
        <begin position="108"/>
        <end position="126"/>
    </location>
</feature>
<protein>
    <recommendedName>
        <fullName evidence="11">Vitamin K epoxide reductase domain-containing protein</fullName>
    </recommendedName>
</protein>
<feature type="transmembrane region" description="Helical" evidence="10">
    <location>
        <begin position="72"/>
        <end position="96"/>
    </location>
</feature>
<dbReference type="InterPro" id="IPR038354">
    <property type="entry name" value="VKOR_sf"/>
</dbReference>
<keyword evidence="8" id="KW-1015">Disulfide bond</keyword>
<evidence type="ECO:0000256" key="2">
    <source>
        <dbReference type="ARBA" id="ARBA00006214"/>
    </source>
</evidence>
<feature type="transmembrane region" description="Helical" evidence="10">
    <location>
        <begin position="12"/>
        <end position="34"/>
    </location>
</feature>
<evidence type="ECO:0000256" key="9">
    <source>
        <dbReference type="ARBA" id="ARBA00023284"/>
    </source>
</evidence>
<keyword evidence="7 10" id="KW-0472">Membrane</keyword>